<evidence type="ECO:0000256" key="1">
    <source>
        <dbReference type="SAM" id="MobiDB-lite"/>
    </source>
</evidence>
<reference evidence="2 3" key="1">
    <citation type="submission" date="2017-03" db="EMBL/GenBank/DDBJ databases">
        <title>WGS assembly of Porphyra umbilicalis.</title>
        <authorList>
            <person name="Brawley S.H."/>
            <person name="Blouin N.A."/>
            <person name="Ficko-Blean E."/>
            <person name="Wheeler G.L."/>
            <person name="Lohr M."/>
            <person name="Goodson H.V."/>
            <person name="Jenkins J.W."/>
            <person name="Blaby-Haas C.E."/>
            <person name="Helliwell K.E."/>
            <person name="Chan C."/>
            <person name="Marriage T."/>
            <person name="Bhattacharya D."/>
            <person name="Klein A.S."/>
            <person name="Badis Y."/>
            <person name="Brodie J."/>
            <person name="Cao Y."/>
            <person name="Collen J."/>
            <person name="Dittami S.M."/>
            <person name="Gachon C.M."/>
            <person name="Green B.R."/>
            <person name="Karpowicz S."/>
            <person name="Kim J.W."/>
            <person name="Kudahl U."/>
            <person name="Lin S."/>
            <person name="Michel G."/>
            <person name="Mittag M."/>
            <person name="Olson B.J."/>
            <person name="Pangilinan J."/>
            <person name="Peng Y."/>
            <person name="Qiu H."/>
            <person name="Shu S."/>
            <person name="Singer J.T."/>
            <person name="Smith A.G."/>
            <person name="Sprecher B.N."/>
            <person name="Wagner V."/>
            <person name="Wang W."/>
            <person name="Wang Z.-Y."/>
            <person name="Yan J."/>
            <person name="Yarish C."/>
            <person name="Zoeuner-Riek S."/>
            <person name="Zhuang Y."/>
            <person name="Zou Y."/>
            <person name="Lindquist E.A."/>
            <person name="Grimwood J."/>
            <person name="Barry K."/>
            <person name="Rokhsar D.S."/>
            <person name="Schmutz J."/>
            <person name="Stiller J.W."/>
            <person name="Grossman A.R."/>
            <person name="Prochnik S.E."/>
        </authorList>
    </citation>
    <scope>NUCLEOTIDE SEQUENCE [LARGE SCALE GENOMIC DNA]</scope>
    <source>
        <strain evidence="2">4086291</strain>
    </source>
</reference>
<proteinExistence type="predicted"/>
<gene>
    <name evidence="2" type="ORF">BU14_0111s0018</name>
</gene>
<name>A0A1X6PBP9_PORUM</name>
<sequence length="197" mass="23100">MGVRGGRCRPYTRGRRRRHRRHHHRHHRHRQRHRHRHHRHRHRHRHRPLVRGPPVRGAVARSRSINAAGASAPPTPPAAEHLGRLKYRRRGRHVDRGPPRQQRAADASRPQVPTRRRRHFPIRRQPQRRRRAARHAPQAPPVAAVGHRPLRGGDWPREARATQPGRRRRHGDAAELGGREEPPKGERPERRGGGINR</sequence>
<protein>
    <submittedName>
        <fullName evidence="2">Uncharacterized protein</fullName>
    </submittedName>
</protein>
<dbReference type="Proteomes" id="UP000218209">
    <property type="component" value="Unassembled WGS sequence"/>
</dbReference>
<evidence type="ECO:0000313" key="2">
    <source>
        <dbReference type="EMBL" id="OSX78349.1"/>
    </source>
</evidence>
<feature type="compositionally biased region" description="Low complexity" evidence="1">
    <location>
        <begin position="135"/>
        <end position="147"/>
    </location>
</feature>
<evidence type="ECO:0000313" key="3">
    <source>
        <dbReference type="Proteomes" id="UP000218209"/>
    </source>
</evidence>
<feature type="compositionally biased region" description="Basic and acidic residues" evidence="1">
    <location>
        <begin position="171"/>
        <end position="197"/>
    </location>
</feature>
<feature type="compositionally biased region" description="Basic residues" evidence="1">
    <location>
        <begin position="84"/>
        <end position="93"/>
    </location>
</feature>
<dbReference type="AlphaFoldDB" id="A0A1X6PBP9"/>
<keyword evidence="3" id="KW-1185">Reference proteome</keyword>
<feature type="compositionally biased region" description="Basic residues" evidence="1">
    <location>
        <begin position="1"/>
        <end position="49"/>
    </location>
</feature>
<feature type="region of interest" description="Disordered" evidence="1">
    <location>
        <begin position="1"/>
        <end position="197"/>
    </location>
</feature>
<dbReference type="EMBL" id="KV918814">
    <property type="protein sequence ID" value="OSX78349.1"/>
    <property type="molecule type" value="Genomic_DNA"/>
</dbReference>
<organism evidence="2 3">
    <name type="scientific">Porphyra umbilicalis</name>
    <name type="common">Purple laver</name>
    <name type="synonym">Red alga</name>
    <dbReference type="NCBI Taxonomy" id="2786"/>
    <lineage>
        <taxon>Eukaryota</taxon>
        <taxon>Rhodophyta</taxon>
        <taxon>Bangiophyceae</taxon>
        <taxon>Bangiales</taxon>
        <taxon>Bangiaceae</taxon>
        <taxon>Porphyra</taxon>
    </lineage>
</organism>
<accession>A0A1X6PBP9</accession>
<feature type="compositionally biased region" description="Basic residues" evidence="1">
    <location>
        <begin position="114"/>
        <end position="134"/>
    </location>
</feature>